<dbReference type="Pfam" id="PF26130">
    <property type="entry name" value="PB1-like"/>
    <property type="match status" value="1"/>
</dbReference>
<evidence type="ECO:0000259" key="2">
    <source>
        <dbReference type="Pfam" id="PF26130"/>
    </source>
</evidence>
<feature type="compositionally biased region" description="Polar residues" evidence="1">
    <location>
        <begin position="142"/>
        <end position="153"/>
    </location>
</feature>
<feature type="domain" description="PB1-like" evidence="2">
    <location>
        <begin position="5"/>
        <end position="96"/>
    </location>
</feature>
<sequence>MEGPPMTFVFHHGGLFKKNVEGDMIYEPDNTEVLIGGEGDTLDVFFVKGYYKELGYIEARKCWWKDPGVLLSSGLRRLVTDAYLLAMRKNCRRNQHPCIVDNMENDLVNVKAESFKQKKSSQAKKCSSQPAKMPTTMVPQFKKQTSQPNRPTS</sequence>
<evidence type="ECO:0000256" key="1">
    <source>
        <dbReference type="SAM" id="MobiDB-lite"/>
    </source>
</evidence>
<name>A0A445EEF6_ARAHY</name>
<feature type="compositionally biased region" description="Low complexity" evidence="1">
    <location>
        <begin position="123"/>
        <end position="132"/>
    </location>
</feature>
<comment type="caution">
    <text evidence="3">The sequence shown here is derived from an EMBL/GenBank/DDBJ whole genome shotgun (WGS) entry which is preliminary data.</text>
</comment>
<evidence type="ECO:0000313" key="4">
    <source>
        <dbReference type="Proteomes" id="UP000289738"/>
    </source>
</evidence>
<accession>A0A445EEF6</accession>
<keyword evidence="4" id="KW-1185">Reference proteome</keyword>
<protein>
    <recommendedName>
        <fullName evidence="2">PB1-like domain-containing protein</fullName>
    </recommendedName>
</protein>
<reference evidence="3 4" key="1">
    <citation type="submission" date="2019-01" db="EMBL/GenBank/DDBJ databases">
        <title>Sequencing of cultivated peanut Arachis hypogaea provides insights into genome evolution and oil improvement.</title>
        <authorList>
            <person name="Chen X."/>
        </authorList>
    </citation>
    <scope>NUCLEOTIDE SEQUENCE [LARGE SCALE GENOMIC DNA]</scope>
    <source>
        <strain evidence="4">cv. Fuhuasheng</strain>
        <tissue evidence="3">Leaves</tissue>
    </source>
</reference>
<organism evidence="3 4">
    <name type="scientific">Arachis hypogaea</name>
    <name type="common">Peanut</name>
    <dbReference type="NCBI Taxonomy" id="3818"/>
    <lineage>
        <taxon>Eukaryota</taxon>
        <taxon>Viridiplantae</taxon>
        <taxon>Streptophyta</taxon>
        <taxon>Embryophyta</taxon>
        <taxon>Tracheophyta</taxon>
        <taxon>Spermatophyta</taxon>
        <taxon>Magnoliopsida</taxon>
        <taxon>eudicotyledons</taxon>
        <taxon>Gunneridae</taxon>
        <taxon>Pentapetalae</taxon>
        <taxon>rosids</taxon>
        <taxon>fabids</taxon>
        <taxon>Fabales</taxon>
        <taxon>Fabaceae</taxon>
        <taxon>Papilionoideae</taxon>
        <taxon>50 kb inversion clade</taxon>
        <taxon>dalbergioids sensu lato</taxon>
        <taxon>Dalbergieae</taxon>
        <taxon>Pterocarpus clade</taxon>
        <taxon>Arachis</taxon>
    </lineage>
</organism>
<feature type="region of interest" description="Disordered" evidence="1">
    <location>
        <begin position="115"/>
        <end position="153"/>
    </location>
</feature>
<dbReference type="AlphaFoldDB" id="A0A445EEF6"/>
<dbReference type="Proteomes" id="UP000289738">
    <property type="component" value="Chromosome A02"/>
</dbReference>
<gene>
    <name evidence="3" type="ORF">Ahy_A02g008305</name>
</gene>
<proteinExistence type="predicted"/>
<dbReference type="InterPro" id="IPR058594">
    <property type="entry name" value="PB1-like_dom_pln"/>
</dbReference>
<dbReference type="EMBL" id="SDMP01000002">
    <property type="protein sequence ID" value="RYR73801.1"/>
    <property type="molecule type" value="Genomic_DNA"/>
</dbReference>
<evidence type="ECO:0000313" key="3">
    <source>
        <dbReference type="EMBL" id="RYR73801.1"/>
    </source>
</evidence>